<organism evidence="2">
    <name type="scientific">Culex pipiens</name>
    <name type="common">House mosquito</name>
    <dbReference type="NCBI Taxonomy" id="7175"/>
    <lineage>
        <taxon>Eukaryota</taxon>
        <taxon>Metazoa</taxon>
        <taxon>Ecdysozoa</taxon>
        <taxon>Arthropoda</taxon>
        <taxon>Hexapoda</taxon>
        <taxon>Insecta</taxon>
        <taxon>Pterygota</taxon>
        <taxon>Neoptera</taxon>
        <taxon>Endopterygota</taxon>
        <taxon>Diptera</taxon>
        <taxon>Nematocera</taxon>
        <taxon>Culicoidea</taxon>
        <taxon>Culicidae</taxon>
        <taxon>Culicinae</taxon>
        <taxon>Culicini</taxon>
        <taxon>Culex</taxon>
        <taxon>Culex</taxon>
    </lineage>
</organism>
<proteinExistence type="predicted"/>
<name>A0A8D8FXN5_CULPI</name>
<feature type="compositionally biased region" description="Low complexity" evidence="1">
    <location>
        <begin position="10"/>
        <end position="21"/>
    </location>
</feature>
<accession>A0A8D8FXN5</accession>
<dbReference type="AlphaFoldDB" id="A0A8D8FXN5"/>
<feature type="compositionally biased region" description="Polar residues" evidence="1">
    <location>
        <begin position="22"/>
        <end position="33"/>
    </location>
</feature>
<dbReference type="EMBL" id="HBUE01111138">
    <property type="protein sequence ID" value="CAG6488937.1"/>
    <property type="molecule type" value="Transcribed_RNA"/>
</dbReference>
<evidence type="ECO:0000256" key="1">
    <source>
        <dbReference type="SAM" id="MobiDB-lite"/>
    </source>
</evidence>
<protein>
    <submittedName>
        <fullName evidence="2">(northern house mosquito) hypothetical protein</fullName>
    </submittedName>
</protein>
<feature type="region of interest" description="Disordered" evidence="1">
    <location>
        <begin position="1"/>
        <end position="37"/>
    </location>
</feature>
<evidence type="ECO:0000313" key="2">
    <source>
        <dbReference type="EMBL" id="CAG6488937.1"/>
    </source>
</evidence>
<sequence length="119" mass="12922">MLTSVDCRTARSTSSVSARSTPKANPSLSNRMVNSLPRIRSTNRPLLAIARPPTGVQTLSSSSGSLRLVMVGPQLLVTLSKLRTSTVNGRGRCRCQPVLPRPSCRISWKDKSTNSVFVR</sequence>
<reference evidence="2" key="1">
    <citation type="submission" date="2021-05" db="EMBL/GenBank/DDBJ databases">
        <authorList>
            <person name="Alioto T."/>
            <person name="Alioto T."/>
            <person name="Gomez Garrido J."/>
        </authorList>
    </citation>
    <scope>NUCLEOTIDE SEQUENCE</scope>
</reference>